<proteinExistence type="predicted"/>
<dbReference type="EMBL" id="DXBJ01000078">
    <property type="protein sequence ID" value="HIZ58951.1"/>
    <property type="molecule type" value="Genomic_DNA"/>
</dbReference>
<dbReference type="Proteomes" id="UP000824065">
    <property type="component" value="Unassembled WGS sequence"/>
</dbReference>
<dbReference type="AlphaFoldDB" id="A0A9D2FIE7"/>
<accession>A0A9D2FIE7</accession>
<comment type="caution">
    <text evidence="1">The sequence shown here is derived from an EMBL/GenBank/DDBJ whole genome shotgun (WGS) entry which is preliminary data.</text>
</comment>
<reference evidence="1" key="2">
    <citation type="submission" date="2021-04" db="EMBL/GenBank/DDBJ databases">
        <authorList>
            <person name="Gilroy R."/>
        </authorList>
    </citation>
    <scope>NUCLEOTIDE SEQUENCE</scope>
    <source>
        <strain evidence="1">ChiBcec16-3735</strain>
    </source>
</reference>
<sequence length="125" mass="13028">MTFPANYAVMAEDELTYVTGGGVIANVLPAVMTSDNWRTFSTNVIKIIGNSFMTSMVNTILGTAFGTSYAFGGISTAIGDKLANMDFLNGAMQVLGGIATIYTLGTNDAKVKQSGVVTVNPEEAA</sequence>
<evidence type="ECO:0000313" key="2">
    <source>
        <dbReference type="Proteomes" id="UP000824065"/>
    </source>
</evidence>
<reference evidence="1" key="1">
    <citation type="journal article" date="2021" name="PeerJ">
        <title>Extensive microbial diversity within the chicken gut microbiome revealed by metagenomics and culture.</title>
        <authorList>
            <person name="Gilroy R."/>
            <person name="Ravi A."/>
            <person name="Getino M."/>
            <person name="Pursley I."/>
            <person name="Horton D.L."/>
            <person name="Alikhan N.F."/>
            <person name="Baker D."/>
            <person name="Gharbi K."/>
            <person name="Hall N."/>
            <person name="Watson M."/>
            <person name="Adriaenssens E.M."/>
            <person name="Foster-Nyarko E."/>
            <person name="Jarju S."/>
            <person name="Secka A."/>
            <person name="Antonio M."/>
            <person name="Oren A."/>
            <person name="Chaudhuri R.R."/>
            <person name="La Ragione R."/>
            <person name="Hildebrand F."/>
            <person name="Pallen M.J."/>
        </authorList>
    </citation>
    <scope>NUCLEOTIDE SEQUENCE</scope>
    <source>
        <strain evidence="1">ChiBcec16-3735</strain>
    </source>
</reference>
<organism evidence="1 2">
    <name type="scientific">Candidatus Faecalibacterium gallistercoris</name>
    <dbReference type="NCBI Taxonomy" id="2838579"/>
    <lineage>
        <taxon>Bacteria</taxon>
        <taxon>Bacillati</taxon>
        <taxon>Bacillota</taxon>
        <taxon>Clostridia</taxon>
        <taxon>Eubacteriales</taxon>
        <taxon>Oscillospiraceae</taxon>
        <taxon>Faecalibacterium</taxon>
    </lineage>
</organism>
<gene>
    <name evidence="1" type="ORF">H9725_10370</name>
</gene>
<protein>
    <submittedName>
        <fullName evidence="1">Uncharacterized protein</fullName>
    </submittedName>
</protein>
<name>A0A9D2FIE7_9FIRM</name>
<evidence type="ECO:0000313" key="1">
    <source>
        <dbReference type="EMBL" id="HIZ58951.1"/>
    </source>
</evidence>